<dbReference type="EMBL" id="SOZH01000002">
    <property type="protein sequence ID" value="TFF16972.1"/>
    <property type="molecule type" value="Genomic_DNA"/>
</dbReference>
<evidence type="ECO:0000256" key="1">
    <source>
        <dbReference type="SAM" id="MobiDB-lite"/>
    </source>
</evidence>
<dbReference type="AlphaFoldDB" id="A0A4Y8R5U4"/>
<dbReference type="RefSeq" id="WP_061267894.1">
    <property type="nucleotide sequence ID" value="NZ_SOZH01000002.1"/>
</dbReference>
<feature type="transmembrane region" description="Helical" evidence="2">
    <location>
        <begin position="516"/>
        <end position="533"/>
    </location>
</feature>
<keyword evidence="2" id="KW-0472">Membrane</keyword>
<protein>
    <submittedName>
        <fullName evidence="3">Uncharacterized protein</fullName>
    </submittedName>
</protein>
<evidence type="ECO:0000256" key="2">
    <source>
        <dbReference type="SAM" id="Phobius"/>
    </source>
</evidence>
<comment type="caution">
    <text evidence="3">The sequence shown here is derived from an EMBL/GenBank/DDBJ whole genome shotgun (WGS) entry which is preliminary data.</text>
</comment>
<name>A0A4Y8R5U4_9MICO</name>
<keyword evidence="2" id="KW-0812">Transmembrane</keyword>
<gene>
    <name evidence="3" type="ORF">E1O70_01950</name>
</gene>
<proteinExistence type="predicted"/>
<evidence type="ECO:0000313" key="4">
    <source>
        <dbReference type="Proteomes" id="UP000298003"/>
    </source>
</evidence>
<accession>A0A4Y8R5U4</accession>
<evidence type="ECO:0000313" key="3">
    <source>
        <dbReference type="EMBL" id="TFF16972.1"/>
    </source>
</evidence>
<dbReference type="Proteomes" id="UP000298003">
    <property type="component" value="Unassembled WGS sequence"/>
</dbReference>
<keyword evidence="4" id="KW-1185">Reference proteome</keyword>
<keyword evidence="2" id="KW-1133">Transmembrane helix</keyword>
<sequence>MSTYSSWRSDQGNMRALSDELAAQAAMARSREASLHRRLRSLEGDLSSRVEVLTRLVNALIELGEVREELALFTPARRARDAARALTSAVVTGEGDVSHLRRSPDLVDVPGYWLVPAALAVAELPAGRLDREAAEEALLRDRRRAATYLVAVCALVGQPGLAREWVPGVLDAPVLPAAGWGSADGAPEPSPGAGEGPDEVGVTGAERALWVAAAAGHLGGDGVEVVRRALAERVALLDDDARARWRARLLEAAPSLPAAPADGAAWGSPEAAGDVAGARRRAAAPDALPLLRSWTAWSRALVAGEVAVLAPAPGPLPTGAPTPAVAPAAVAPGASAAGAADSQAAGGADDPAGTPEAPGAALLRVVASLVDEGAPVERGLLDRAALLDERVGRAPREDAPGWDAPAGTLVDLLVEDARGTDPGRAALAGPLVAEELRAATHARAAELAGAPAPSRELRLGGRTVTVTPTEDGAAPAATARAELLAQPVDGVSWGAVGGTAAVAALGLVLGLAASPAWFTVAVVAAGLAVWQWFAGERRARDQRADAQARADRFDADLAEARTVVAASAERARTQREAVATVVADLDDTLAELAARTPA</sequence>
<dbReference type="GeneID" id="95683251"/>
<reference evidence="3 4" key="1">
    <citation type="submission" date="2019-03" db="EMBL/GenBank/DDBJ databases">
        <title>Cellulosimicrobium funkei JCM14302 Assembly.</title>
        <authorList>
            <person name="Dou T."/>
        </authorList>
    </citation>
    <scope>NUCLEOTIDE SEQUENCE [LARGE SCALE GENOMIC DNA]</scope>
    <source>
        <strain evidence="3 4">JCM 14302</strain>
    </source>
</reference>
<organism evidence="3 4">
    <name type="scientific">Cellulosimicrobium funkei</name>
    <dbReference type="NCBI Taxonomy" id="264251"/>
    <lineage>
        <taxon>Bacteria</taxon>
        <taxon>Bacillati</taxon>
        <taxon>Actinomycetota</taxon>
        <taxon>Actinomycetes</taxon>
        <taxon>Micrococcales</taxon>
        <taxon>Promicromonosporaceae</taxon>
        <taxon>Cellulosimicrobium</taxon>
    </lineage>
</organism>
<feature type="region of interest" description="Disordered" evidence="1">
    <location>
        <begin position="180"/>
        <end position="200"/>
    </location>
</feature>